<proteinExistence type="predicted"/>
<dbReference type="EMBL" id="ML211570">
    <property type="protein sequence ID" value="TFK81701.1"/>
    <property type="molecule type" value="Genomic_DNA"/>
</dbReference>
<sequence>MDGEALNKLPYKRLQRLAKTYDIRANQRKEEIIHHLLKKFHGGPVLTKRKSAPMRAAEEVARTREDSMKDIEVEADTEAAQDPETRAQEVEVEEHPEEEGRFEIPSPWRMPQISAVKPTMFPLQRSPVGRLQPANFALNASYTVSSANSTSSSSSYGSPDRHAVTPARYLPGRYSPRPNWVPPTREEVARPGASATRGFVPPAEWNPALCVSDRDRRDKPSSSSSMRRTLTRKWRQ</sequence>
<dbReference type="InParanoid" id="A0A5C3NWN1"/>
<feature type="region of interest" description="Disordered" evidence="1">
    <location>
        <begin position="144"/>
        <end position="236"/>
    </location>
</feature>
<organism evidence="2 3">
    <name type="scientific">Polyporus arcularius HHB13444</name>
    <dbReference type="NCBI Taxonomy" id="1314778"/>
    <lineage>
        <taxon>Eukaryota</taxon>
        <taxon>Fungi</taxon>
        <taxon>Dikarya</taxon>
        <taxon>Basidiomycota</taxon>
        <taxon>Agaricomycotina</taxon>
        <taxon>Agaricomycetes</taxon>
        <taxon>Polyporales</taxon>
        <taxon>Polyporaceae</taxon>
        <taxon>Polyporus</taxon>
    </lineage>
</organism>
<name>A0A5C3NWN1_9APHY</name>
<dbReference type="Proteomes" id="UP000308197">
    <property type="component" value="Unassembled WGS sequence"/>
</dbReference>
<reference evidence="2 3" key="1">
    <citation type="journal article" date="2019" name="Nat. Ecol. Evol.">
        <title>Megaphylogeny resolves global patterns of mushroom evolution.</title>
        <authorList>
            <person name="Varga T."/>
            <person name="Krizsan K."/>
            <person name="Foldi C."/>
            <person name="Dima B."/>
            <person name="Sanchez-Garcia M."/>
            <person name="Sanchez-Ramirez S."/>
            <person name="Szollosi G.J."/>
            <person name="Szarkandi J.G."/>
            <person name="Papp V."/>
            <person name="Albert L."/>
            <person name="Andreopoulos W."/>
            <person name="Angelini C."/>
            <person name="Antonin V."/>
            <person name="Barry K.W."/>
            <person name="Bougher N.L."/>
            <person name="Buchanan P."/>
            <person name="Buyck B."/>
            <person name="Bense V."/>
            <person name="Catcheside P."/>
            <person name="Chovatia M."/>
            <person name="Cooper J."/>
            <person name="Damon W."/>
            <person name="Desjardin D."/>
            <person name="Finy P."/>
            <person name="Geml J."/>
            <person name="Haridas S."/>
            <person name="Hughes K."/>
            <person name="Justo A."/>
            <person name="Karasinski D."/>
            <person name="Kautmanova I."/>
            <person name="Kiss B."/>
            <person name="Kocsube S."/>
            <person name="Kotiranta H."/>
            <person name="LaButti K.M."/>
            <person name="Lechner B.E."/>
            <person name="Liimatainen K."/>
            <person name="Lipzen A."/>
            <person name="Lukacs Z."/>
            <person name="Mihaltcheva S."/>
            <person name="Morgado L.N."/>
            <person name="Niskanen T."/>
            <person name="Noordeloos M.E."/>
            <person name="Ohm R.A."/>
            <person name="Ortiz-Santana B."/>
            <person name="Ovrebo C."/>
            <person name="Racz N."/>
            <person name="Riley R."/>
            <person name="Savchenko A."/>
            <person name="Shiryaev A."/>
            <person name="Soop K."/>
            <person name="Spirin V."/>
            <person name="Szebenyi C."/>
            <person name="Tomsovsky M."/>
            <person name="Tulloss R.E."/>
            <person name="Uehling J."/>
            <person name="Grigoriev I.V."/>
            <person name="Vagvolgyi C."/>
            <person name="Papp T."/>
            <person name="Martin F.M."/>
            <person name="Miettinen O."/>
            <person name="Hibbett D.S."/>
            <person name="Nagy L.G."/>
        </authorList>
    </citation>
    <scope>NUCLEOTIDE SEQUENCE [LARGE SCALE GENOMIC DNA]</scope>
    <source>
        <strain evidence="2 3">HHB13444</strain>
    </source>
</reference>
<dbReference type="AlphaFoldDB" id="A0A5C3NWN1"/>
<protein>
    <recommendedName>
        <fullName evidence="4">SAP domain-containing protein</fullName>
    </recommendedName>
</protein>
<feature type="compositionally biased region" description="Low complexity" evidence="1">
    <location>
        <begin position="144"/>
        <end position="158"/>
    </location>
</feature>
<evidence type="ECO:0008006" key="4">
    <source>
        <dbReference type="Google" id="ProtNLM"/>
    </source>
</evidence>
<feature type="compositionally biased region" description="Basic and acidic residues" evidence="1">
    <location>
        <begin position="56"/>
        <end position="72"/>
    </location>
</feature>
<keyword evidence="3" id="KW-1185">Reference proteome</keyword>
<evidence type="ECO:0000313" key="3">
    <source>
        <dbReference type="Proteomes" id="UP000308197"/>
    </source>
</evidence>
<feature type="region of interest" description="Disordered" evidence="1">
    <location>
        <begin position="48"/>
        <end position="109"/>
    </location>
</feature>
<gene>
    <name evidence="2" type="ORF">K466DRAFT_656036</name>
</gene>
<evidence type="ECO:0000256" key="1">
    <source>
        <dbReference type="SAM" id="MobiDB-lite"/>
    </source>
</evidence>
<accession>A0A5C3NWN1</accession>
<evidence type="ECO:0000313" key="2">
    <source>
        <dbReference type="EMBL" id="TFK81701.1"/>
    </source>
</evidence>